<dbReference type="InterPro" id="IPR036728">
    <property type="entry name" value="PBP_GOBP_sf"/>
</dbReference>
<gene>
    <name evidence="3" type="primary">Pbprp2_2</name>
    <name evidence="4" type="synonym">OBP19d.1</name>
    <name evidence="3" type="ORF">g.8783</name>
</gene>
<dbReference type="SMR" id="A0A0A1WET9"/>
<dbReference type="SMART" id="SM00708">
    <property type="entry name" value="PhBP"/>
    <property type="match status" value="1"/>
</dbReference>
<dbReference type="RefSeq" id="XP_011187244.1">
    <property type="nucleotide sequence ID" value="XM_011188942.3"/>
</dbReference>
<reference evidence="3" key="1">
    <citation type="submission" date="2014-11" db="EMBL/GenBank/DDBJ databases">
        <authorList>
            <person name="Geib S."/>
        </authorList>
    </citation>
    <scope>NUCLEOTIDE SEQUENCE</scope>
</reference>
<organism evidence="3">
    <name type="scientific">Zeugodacus cucurbitae</name>
    <name type="common">Melon fruit fly</name>
    <name type="synonym">Bactrocera cucurbitae</name>
    <dbReference type="NCBI Taxonomy" id="28588"/>
    <lineage>
        <taxon>Eukaryota</taxon>
        <taxon>Metazoa</taxon>
        <taxon>Ecdysozoa</taxon>
        <taxon>Arthropoda</taxon>
        <taxon>Hexapoda</taxon>
        <taxon>Insecta</taxon>
        <taxon>Pterygota</taxon>
        <taxon>Neoptera</taxon>
        <taxon>Endopterygota</taxon>
        <taxon>Diptera</taxon>
        <taxon>Brachycera</taxon>
        <taxon>Muscomorpha</taxon>
        <taxon>Tephritoidea</taxon>
        <taxon>Tephritidae</taxon>
        <taxon>Zeugodacus</taxon>
        <taxon>Zeugodacus</taxon>
    </lineage>
</organism>
<dbReference type="AlphaFoldDB" id="A0A0A1WET9"/>
<feature type="signal peptide" evidence="2">
    <location>
        <begin position="1"/>
        <end position="18"/>
    </location>
</feature>
<dbReference type="InterPro" id="IPR006170">
    <property type="entry name" value="PBP/GOBP"/>
</dbReference>
<dbReference type="GO" id="GO:0007608">
    <property type="term" value="P:sensory perception of smell"/>
    <property type="evidence" value="ECO:0007669"/>
    <property type="project" value="TreeGrafter"/>
</dbReference>
<dbReference type="PANTHER" id="PTHR11857:SF42">
    <property type="entry name" value="GENERAL ODORANT-BINDING PROTEIN 19D-RELATED"/>
    <property type="match status" value="1"/>
</dbReference>
<accession>A0A0A1WET9</accession>
<dbReference type="CTD" id="105215160"/>
<dbReference type="GO" id="GO:0005549">
    <property type="term" value="F:odorant binding"/>
    <property type="evidence" value="ECO:0007669"/>
    <property type="project" value="InterPro"/>
</dbReference>
<keyword evidence="1 2" id="KW-0732">Signal</keyword>
<dbReference type="OrthoDB" id="6595846at2759"/>
<dbReference type="CDD" id="cd23992">
    <property type="entry name" value="PBP_GOBP"/>
    <property type="match status" value="1"/>
</dbReference>
<dbReference type="Pfam" id="PF01395">
    <property type="entry name" value="PBP_GOBP"/>
    <property type="match status" value="1"/>
</dbReference>
<feature type="chain" id="PRO_5035986850" evidence="2">
    <location>
        <begin position="19"/>
        <end position="141"/>
    </location>
</feature>
<name>A0A0A1WET9_ZEUCU</name>
<dbReference type="Gene3D" id="1.10.238.20">
    <property type="entry name" value="Pheromone/general odorant binding protein domain"/>
    <property type="match status" value="1"/>
</dbReference>
<dbReference type="PANTHER" id="PTHR11857">
    <property type="entry name" value="ODORANT BINDING PROTEIN-RELATED"/>
    <property type="match status" value="1"/>
</dbReference>
<evidence type="ECO:0000313" key="4">
    <source>
        <dbReference type="EMBL" id="QKN21202.1"/>
    </source>
</evidence>
<evidence type="ECO:0000313" key="3">
    <source>
        <dbReference type="EMBL" id="JAC96927.1"/>
    </source>
</evidence>
<proteinExistence type="evidence at transcript level"/>
<dbReference type="EMBL" id="GBXI01017364">
    <property type="protein sequence ID" value="JAC96927.1"/>
    <property type="molecule type" value="Transcribed_RNA"/>
</dbReference>
<reference evidence="3" key="2">
    <citation type="journal article" date="2015" name="Gigascience">
        <title>Reconstructing a comprehensive transcriptome assembly of a white-pupal translocated strain of the pest fruit fly Bactrocera cucurbitae.</title>
        <authorList>
            <person name="Sim S.B."/>
            <person name="Calla B."/>
            <person name="Hall B."/>
            <person name="DeRego T."/>
            <person name="Geib S.M."/>
        </authorList>
    </citation>
    <scope>NUCLEOTIDE SEQUENCE</scope>
</reference>
<dbReference type="SUPFAM" id="SSF47565">
    <property type="entry name" value="Insect pheromone/odorant-binding proteins"/>
    <property type="match status" value="1"/>
</dbReference>
<dbReference type="GO" id="GO:0005615">
    <property type="term" value="C:extracellular space"/>
    <property type="evidence" value="ECO:0007669"/>
    <property type="project" value="TreeGrafter"/>
</dbReference>
<protein>
    <submittedName>
        <fullName evidence="4">Odorant-binding protein</fullName>
    </submittedName>
    <submittedName>
        <fullName evidence="3">Pheromone-binding protein-related protein 2</fullName>
    </submittedName>
</protein>
<evidence type="ECO:0000256" key="1">
    <source>
        <dbReference type="ARBA" id="ARBA00022729"/>
    </source>
</evidence>
<sequence length="141" mass="15377">MKLLKIFLIVCVALISNAKCSFEEVKAAAEECKEEVGATDDDVAAMFNFESAGSMEAKCLHACVMKRFGLMNGDGKMDRDIAIEILENIASGDEAQQALGVEVVEACEGIEVDEDHCEAAEEYRSCMHDKGKENGFKMGRV</sequence>
<dbReference type="GeneID" id="105215160"/>
<evidence type="ECO:0000256" key="2">
    <source>
        <dbReference type="SAM" id="SignalP"/>
    </source>
</evidence>
<dbReference type="EMBL" id="MT474490">
    <property type="protein sequence ID" value="QKN21202.1"/>
    <property type="molecule type" value="mRNA"/>
</dbReference>
<reference evidence="4" key="3">
    <citation type="journal article" date="2020" name="Mol. Phylogenet. Evol.">
        <title>Analyses of chemosensory genes provide insight into the evolution of behavioral differences to phytochemicals in Bactrocera species.</title>
        <authorList>
            <person name="Wu Z."/>
            <person name="Cui Y."/>
            <person name="Ma J."/>
            <person name="Qu M."/>
            <person name="Lin J."/>
        </authorList>
    </citation>
    <scope>NUCLEOTIDE SEQUENCE</scope>
</reference>